<dbReference type="Gene3D" id="3.30.1490.20">
    <property type="entry name" value="ATP-grasp fold, A domain"/>
    <property type="match status" value="1"/>
</dbReference>
<feature type="domain" description="Pyruvate phosphate dikinase AMP/ATP-binding" evidence="3">
    <location>
        <begin position="15"/>
        <end position="340"/>
    </location>
</feature>
<dbReference type="SUPFAM" id="SSF52009">
    <property type="entry name" value="Phosphohistidine domain"/>
    <property type="match status" value="1"/>
</dbReference>
<reference evidence="4 5" key="1">
    <citation type="submission" date="2020-06" db="EMBL/GenBank/DDBJ databases">
        <title>Nonomuraea sp. SMC257, a novel actinomycete isolated from soil.</title>
        <authorList>
            <person name="Chanama M."/>
        </authorList>
    </citation>
    <scope>NUCLEOTIDE SEQUENCE [LARGE SCALE GENOMIC DNA]</scope>
    <source>
        <strain evidence="4 5">SMC257</strain>
    </source>
</reference>
<dbReference type="SUPFAM" id="SSF56059">
    <property type="entry name" value="Glutathione synthetase ATP-binding domain-like"/>
    <property type="match status" value="1"/>
</dbReference>
<dbReference type="InterPro" id="IPR051549">
    <property type="entry name" value="PEP_Utilizing_Enz"/>
</dbReference>
<dbReference type="GO" id="GO:0016301">
    <property type="term" value="F:kinase activity"/>
    <property type="evidence" value="ECO:0007669"/>
    <property type="project" value="UniProtKB-KW"/>
</dbReference>
<dbReference type="Pfam" id="PF01326">
    <property type="entry name" value="PPDK_N"/>
    <property type="match status" value="1"/>
</dbReference>
<dbReference type="InterPro" id="IPR036637">
    <property type="entry name" value="Phosphohistidine_dom_sf"/>
</dbReference>
<feature type="domain" description="PEP-utilising enzyme mobile" evidence="2">
    <location>
        <begin position="434"/>
        <end position="504"/>
    </location>
</feature>
<dbReference type="PANTHER" id="PTHR43615:SF1">
    <property type="entry name" value="PPDK_N DOMAIN-CONTAINING PROTEIN"/>
    <property type="match status" value="1"/>
</dbReference>
<feature type="compositionally biased region" description="Basic and acidic residues" evidence="1">
    <location>
        <begin position="64"/>
        <end position="84"/>
    </location>
</feature>
<evidence type="ECO:0000313" key="4">
    <source>
        <dbReference type="EMBL" id="NUW33890.1"/>
    </source>
</evidence>
<dbReference type="Pfam" id="PF00391">
    <property type="entry name" value="PEP-utilizers"/>
    <property type="match status" value="1"/>
</dbReference>
<comment type="caution">
    <text evidence="4">The sequence shown here is derived from an EMBL/GenBank/DDBJ whole genome shotgun (WGS) entry which is preliminary data.</text>
</comment>
<dbReference type="EMBL" id="JABWGN010000008">
    <property type="protein sequence ID" value="NUW33890.1"/>
    <property type="molecule type" value="Genomic_DNA"/>
</dbReference>
<organism evidence="4 5">
    <name type="scientific">Nonomuraea montanisoli</name>
    <dbReference type="NCBI Taxonomy" id="2741721"/>
    <lineage>
        <taxon>Bacteria</taxon>
        <taxon>Bacillati</taxon>
        <taxon>Actinomycetota</taxon>
        <taxon>Actinomycetes</taxon>
        <taxon>Streptosporangiales</taxon>
        <taxon>Streptosporangiaceae</taxon>
        <taxon>Nonomuraea</taxon>
    </lineage>
</organism>
<keyword evidence="4" id="KW-0808">Transferase</keyword>
<evidence type="ECO:0000259" key="2">
    <source>
        <dbReference type="Pfam" id="PF00391"/>
    </source>
</evidence>
<evidence type="ECO:0000259" key="3">
    <source>
        <dbReference type="Pfam" id="PF01326"/>
    </source>
</evidence>
<keyword evidence="4" id="KW-0670">Pyruvate</keyword>
<sequence length="511" mass="51445">MEWVIVPLTGAVADTCGGKAGALGALLRAGLPVPDGFVVTFAAYRAAVRDLHLGRPATGPDDPGPERQEKADDPGLARQEKPDDLGAAWRAKPGDSGTAWWEKLDHSGAARRAIEGRPVHAALAGALGRALAELGDPPVAVRSSASNEDTAHASAAGQHESFLAVRGADAVADAVRDCWASLFSPRAIGYRDASGPGARRSGDLAMAVIVQRHLDAEVSGVMFTPADPDGVTGIEASWGLGPSVVEGTVTPDAYRVAGDGSVTRTIADKRTRLDRRGTRLVTRDVPAPARRRPAIDDASAMRLAELGREIAAVLGGPQDIEWAIVGGRTWILQARPVTAEPPPPPPAAALDGATVILTGTPSASGTLGGSGGSGALGGLGTSGISGGSGTLGGSGGSGGSDGSGAVLAGTPGSRGSVTGTARIVRGPGDFARVRPGDILVCPFTDPAWTPLLRIAAGVVTETGGVLSHAAIVAREHAIPAVLGVPDATRKLREDSVITVDGTTGTVTATDA</sequence>
<keyword evidence="5" id="KW-1185">Reference proteome</keyword>
<dbReference type="Proteomes" id="UP000586042">
    <property type="component" value="Unassembled WGS sequence"/>
</dbReference>
<dbReference type="InterPro" id="IPR008279">
    <property type="entry name" value="PEP-util_enz_mobile_dom"/>
</dbReference>
<accession>A0A7Y6M4V9</accession>
<name>A0A7Y6M4V9_9ACTN</name>
<feature type="compositionally biased region" description="Gly residues" evidence="1">
    <location>
        <begin position="387"/>
        <end position="402"/>
    </location>
</feature>
<feature type="region of interest" description="Disordered" evidence="1">
    <location>
        <begin position="387"/>
        <end position="421"/>
    </location>
</feature>
<feature type="region of interest" description="Disordered" evidence="1">
    <location>
        <begin position="54"/>
        <end position="98"/>
    </location>
</feature>
<dbReference type="PANTHER" id="PTHR43615">
    <property type="entry name" value="PHOSPHOENOLPYRUVATE SYNTHASE-RELATED"/>
    <property type="match status" value="1"/>
</dbReference>
<proteinExistence type="predicted"/>
<protein>
    <submittedName>
        <fullName evidence="4">Pyruvate, phosphate dikinase</fullName>
    </submittedName>
</protein>
<evidence type="ECO:0000256" key="1">
    <source>
        <dbReference type="SAM" id="MobiDB-lite"/>
    </source>
</evidence>
<evidence type="ECO:0000313" key="5">
    <source>
        <dbReference type="Proteomes" id="UP000586042"/>
    </source>
</evidence>
<dbReference type="GO" id="GO:0005524">
    <property type="term" value="F:ATP binding"/>
    <property type="evidence" value="ECO:0007669"/>
    <property type="project" value="InterPro"/>
</dbReference>
<gene>
    <name evidence="4" type="ORF">HTZ77_20995</name>
</gene>
<dbReference type="AlphaFoldDB" id="A0A7Y6M4V9"/>
<dbReference type="Gene3D" id="3.50.30.10">
    <property type="entry name" value="Phosphohistidine domain"/>
    <property type="match status" value="1"/>
</dbReference>
<keyword evidence="4" id="KW-0418">Kinase</keyword>
<dbReference type="InterPro" id="IPR002192">
    <property type="entry name" value="PPDK_AMP/ATP-bd"/>
</dbReference>
<dbReference type="InterPro" id="IPR013815">
    <property type="entry name" value="ATP_grasp_subdomain_1"/>
</dbReference>
<dbReference type="Gene3D" id="3.30.470.20">
    <property type="entry name" value="ATP-grasp fold, B domain"/>
    <property type="match status" value="1"/>
</dbReference>